<evidence type="ECO:0000256" key="6">
    <source>
        <dbReference type="SAM" id="Phobius"/>
    </source>
</evidence>
<dbReference type="AlphaFoldDB" id="A0A1J4VDN7"/>
<evidence type="ECO:0000256" key="2">
    <source>
        <dbReference type="ARBA" id="ARBA00022475"/>
    </source>
</evidence>
<dbReference type="PANTHER" id="PTHR36115:SF9">
    <property type="entry name" value="LMO1584 PROTEIN"/>
    <property type="match status" value="1"/>
</dbReference>
<feature type="domain" description="RDD" evidence="7">
    <location>
        <begin position="27"/>
        <end position="157"/>
    </location>
</feature>
<dbReference type="Proteomes" id="UP000183206">
    <property type="component" value="Unassembled WGS sequence"/>
</dbReference>
<feature type="transmembrane region" description="Helical" evidence="6">
    <location>
        <begin position="71"/>
        <end position="91"/>
    </location>
</feature>
<proteinExistence type="predicted"/>
<evidence type="ECO:0000256" key="5">
    <source>
        <dbReference type="ARBA" id="ARBA00023136"/>
    </source>
</evidence>
<name>A0A1J4VDN7_9BACT</name>
<evidence type="ECO:0000313" key="8">
    <source>
        <dbReference type="EMBL" id="OIO33377.1"/>
    </source>
</evidence>
<comment type="caution">
    <text evidence="8">The sequence shown here is derived from an EMBL/GenBank/DDBJ whole genome shotgun (WGS) entry which is preliminary data.</text>
</comment>
<dbReference type="Pfam" id="PF06271">
    <property type="entry name" value="RDD"/>
    <property type="match status" value="1"/>
</dbReference>
<accession>A0A1J4VDN7</accession>
<keyword evidence="4 6" id="KW-1133">Transmembrane helix</keyword>
<sequence>MEQEQNYQAGAYQQPPVSGVAATNIKYAGFWIRYVAIFIDSLVVTIAVFILGKILLMVVAQSSETFPVSSFLPLIPLLHLGLLWLYFVLMTKHYQATLGKKAVGIRVVSDKSAGLSWGQLILRETVGKMLSGLLFLIGYIMAGFTARKQALHDKIAGTAVVYDNPNKKTPVWVFIVGIFVALLPLMVMVIVGIFASIVLSSLNYAREKSQDVGIKMTLSEMTTDAILYKDANAFYTGYQPRGRSGVACSGQPVIHISDDGNQMAIFMKSCTDAGKYFCVNPKIEDGIPPAVVVDADQVERGATTCASSD</sequence>
<feature type="transmembrane region" description="Helical" evidence="6">
    <location>
        <begin position="171"/>
        <end position="199"/>
    </location>
</feature>
<organism evidence="8 9">
    <name type="scientific">Candidatus Nomurabacteria bacterium CG1_02_47_685</name>
    <dbReference type="NCBI Taxonomy" id="1805282"/>
    <lineage>
        <taxon>Bacteria</taxon>
        <taxon>Candidatus Nomuraibacteriota</taxon>
    </lineage>
</organism>
<feature type="transmembrane region" description="Helical" evidence="6">
    <location>
        <begin position="129"/>
        <end position="146"/>
    </location>
</feature>
<dbReference type="InterPro" id="IPR051791">
    <property type="entry name" value="Pra-immunoreactive"/>
</dbReference>
<dbReference type="InterPro" id="IPR010432">
    <property type="entry name" value="RDD"/>
</dbReference>
<evidence type="ECO:0000256" key="4">
    <source>
        <dbReference type="ARBA" id="ARBA00022989"/>
    </source>
</evidence>
<keyword evidence="2" id="KW-1003">Cell membrane</keyword>
<protein>
    <recommendedName>
        <fullName evidence="7">RDD domain-containing protein</fullName>
    </recommendedName>
</protein>
<gene>
    <name evidence="8" type="ORF">AUJ44_00450</name>
</gene>
<reference evidence="8 9" key="1">
    <citation type="journal article" date="2016" name="Environ. Microbiol.">
        <title>Genomic resolution of a cold subsurface aquifer community provides metabolic insights for novel microbes adapted to high CO concentrations.</title>
        <authorList>
            <person name="Probst A.J."/>
            <person name="Castelle C.J."/>
            <person name="Singh A."/>
            <person name="Brown C.T."/>
            <person name="Anantharaman K."/>
            <person name="Sharon I."/>
            <person name="Hug L.A."/>
            <person name="Burstein D."/>
            <person name="Emerson J.B."/>
            <person name="Thomas B.C."/>
            <person name="Banfield J.F."/>
        </authorList>
    </citation>
    <scope>NUCLEOTIDE SEQUENCE [LARGE SCALE GENOMIC DNA]</scope>
    <source>
        <strain evidence="8">CG1_02_47_685</strain>
    </source>
</reference>
<keyword evidence="5 6" id="KW-0472">Membrane</keyword>
<dbReference type="EMBL" id="MNVO01000009">
    <property type="protein sequence ID" value="OIO33377.1"/>
    <property type="molecule type" value="Genomic_DNA"/>
</dbReference>
<evidence type="ECO:0000256" key="3">
    <source>
        <dbReference type="ARBA" id="ARBA00022692"/>
    </source>
</evidence>
<keyword evidence="3 6" id="KW-0812">Transmembrane</keyword>
<feature type="transmembrane region" description="Helical" evidence="6">
    <location>
        <begin position="34"/>
        <end position="59"/>
    </location>
</feature>
<evidence type="ECO:0000259" key="7">
    <source>
        <dbReference type="Pfam" id="PF06271"/>
    </source>
</evidence>
<dbReference type="GO" id="GO:0005886">
    <property type="term" value="C:plasma membrane"/>
    <property type="evidence" value="ECO:0007669"/>
    <property type="project" value="UniProtKB-SubCell"/>
</dbReference>
<dbReference type="PANTHER" id="PTHR36115">
    <property type="entry name" value="PROLINE-RICH ANTIGEN HOMOLOG-RELATED"/>
    <property type="match status" value="1"/>
</dbReference>
<evidence type="ECO:0000256" key="1">
    <source>
        <dbReference type="ARBA" id="ARBA00004651"/>
    </source>
</evidence>
<comment type="subcellular location">
    <subcellularLocation>
        <location evidence="1">Cell membrane</location>
        <topology evidence="1">Multi-pass membrane protein</topology>
    </subcellularLocation>
</comment>
<evidence type="ECO:0000313" key="9">
    <source>
        <dbReference type="Proteomes" id="UP000183206"/>
    </source>
</evidence>